<dbReference type="Pfam" id="PF24553">
    <property type="entry name" value="Rv0428c_C"/>
    <property type="match status" value="1"/>
</dbReference>
<dbReference type="SUPFAM" id="SSF55729">
    <property type="entry name" value="Acyl-CoA N-acyltransferases (Nat)"/>
    <property type="match status" value="1"/>
</dbReference>
<dbReference type="Proteomes" id="UP000241639">
    <property type="component" value="Unassembled WGS sequence"/>
</dbReference>
<dbReference type="CDD" id="cd04301">
    <property type="entry name" value="NAT_SF"/>
    <property type="match status" value="1"/>
</dbReference>
<dbReference type="EMBL" id="PZZP01000001">
    <property type="protein sequence ID" value="PTM59027.1"/>
    <property type="molecule type" value="Genomic_DNA"/>
</dbReference>
<accession>A0A2T4ZAY5</accession>
<dbReference type="OrthoDB" id="9805924at2"/>
<gene>
    <name evidence="4" type="ORF">C8J48_1627</name>
</gene>
<evidence type="ECO:0000313" key="4">
    <source>
        <dbReference type="EMBL" id="PTM59027.1"/>
    </source>
</evidence>
<evidence type="ECO:0000259" key="3">
    <source>
        <dbReference type="PROSITE" id="PS51186"/>
    </source>
</evidence>
<dbReference type="RefSeq" id="WP_107725757.1">
    <property type="nucleotide sequence ID" value="NZ_PZZP01000001.1"/>
</dbReference>
<dbReference type="InterPro" id="IPR016181">
    <property type="entry name" value="Acyl_CoA_acyltransferase"/>
</dbReference>
<organism evidence="4 5">
    <name type="scientific">Desmospora activa DSM 45169</name>
    <dbReference type="NCBI Taxonomy" id="1121389"/>
    <lineage>
        <taxon>Bacteria</taxon>
        <taxon>Bacillati</taxon>
        <taxon>Bacillota</taxon>
        <taxon>Bacilli</taxon>
        <taxon>Bacillales</taxon>
        <taxon>Thermoactinomycetaceae</taxon>
        <taxon>Desmospora</taxon>
    </lineage>
</organism>
<dbReference type="GO" id="GO:0016747">
    <property type="term" value="F:acyltransferase activity, transferring groups other than amino-acyl groups"/>
    <property type="evidence" value="ECO:0007669"/>
    <property type="project" value="InterPro"/>
</dbReference>
<evidence type="ECO:0000256" key="2">
    <source>
        <dbReference type="ARBA" id="ARBA00023315"/>
    </source>
</evidence>
<dbReference type="InterPro" id="IPR050680">
    <property type="entry name" value="YpeA/RimI_acetyltransf"/>
</dbReference>
<dbReference type="InterPro" id="IPR000182">
    <property type="entry name" value="GNAT_dom"/>
</dbReference>
<sequence>MHKIEELSLNAWPSLQTMVYDGWLIRFANGYTKRANSVNPIYGTSNFTERKIKYCEDLYSERGLVPTFKMTSFAEQKNLDEVLEQKGYMTMHHTSVQMLELTDLKQPTHPSVNIAERLTEEWFAAFCRLTQVDVNNIATVKQMLLSIIPQTCFLALYHKQEIIACGMGVLEEGYFGIFNVVTAINHRKQGVGEQLLLHLLKWGKENGANRAYLQVVQNNEAAIKLYMKLGFQTAYQYWFRVKQ</sequence>
<protein>
    <submittedName>
        <fullName evidence="4">Acetyltransferase (GNAT) family protein</fullName>
    </submittedName>
</protein>
<keyword evidence="2" id="KW-0012">Acyltransferase</keyword>
<dbReference type="Gene3D" id="3.40.630.30">
    <property type="match status" value="1"/>
</dbReference>
<feature type="domain" description="N-acetyltransferase" evidence="3">
    <location>
        <begin position="113"/>
        <end position="243"/>
    </location>
</feature>
<dbReference type="InterPro" id="IPR056935">
    <property type="entry name" value="Rv0428c-like_C"/>
</dbReference>
<reference evidence="4 5" key="1">
    <citation type="submission" date="2018-04" db="EMBL/GenBank/DDBJ databases">
        <title>Genomic Encyclopedia of Archaeal and Bacterial Type Strains, Phase II (KMG-II): from individual species to whole genera.</title>
        <authorList>
            <person name="Goeker M."/>
        </authorList>
    </citation>
    <scope>NUCLEOTIDE SEQUENCE [LARGE SCALE GENOMIC DNA]</scope>
    <source>
        <strain evidence="4 5">DSM 45169</strain>
    </source>
</reference>
<dbReference type="PANTHER" id="PTHR43420">
    <property type="entry name" value="ACETYLTRANSFERASE"/>
    <property type="match status" value="1"/>
</dbReference>
<evidence type="ECO:0000256" key="1">
    <source>
        <dbReference type="ARBA" id="ARBA00022679"/>
    </source>
</evidence>
<dbReference type="PROSITE" id="PS51186">
    <property type="entry name" value="GNAT"/>
    <property type="match status" value="1"/>
</dbReference>
<keyword evidence="1 4" id="KW-0808">Transferase</keyword>
<proteinExistence type="predicted"/>
<comment type="caution">
    <text evidence="4">The sequence shown here is derived from an EMBL/GenBank/DDBJ whole genome shotgun (WGS) entry which is preliminary data.</text>
</comment>
<evidence type="ECO:0000313" key="5">
    <source>
        <dbReference type="Proteomes" id="UP000241639"/>
    </source>
</evidence>
<name>A0A2T4ZAY5_9BACL</name>
<keyword evidence="5" id="KW-1185">Reference proteome</keyword>
<dbReference type="AlphaFoldDB" id="A0A2T4ZAY5"/>
<dbReference type="PANTHER" id="PTHR43420:SF44">
    <property type="entry name" value="ACETYLTRANSFERASE YPEA"/>
    <property type="match status" value="1"/>
</dbReference>